<dbReference type="InterPro" id="IPR050832">
    <property type="entry name" value="Bact_Acetyltransf"/>
</dbReference>
<name>A0A2V3VEZ1_9SPHN</name>
<reference evidence="4 5" key="1">
    <citation type="submission" date="2018-05" db="EMBL/GenBank/DDBJ databases">
        <title>Genomic Encyclopedia of Type Strains, Phase IV (KMG-IV): sequencing the most valuable type-strain genomes for metagenomic binning, comparative biology and taxonomic classification.</title>
        <authorList>
            <person name="Goeker M."/>
        </authorList>
    </citation>
    <scope>NUCLEOTIDE SEQUENCE [LARGE SCALE GENOMIC DNA]</scope>
    <source>
        <strain evidence="4 5">DSM 3183</strain>
    </source>
</reference>
<dbReference type="GO" id="GO:0016747">
    <property type="term" value="F:acyltransferase activity, transferring groups other than amino-acyl groups"/>
    <property type="evidence" value="ECO:0007669"/>
    <property type="project" value="InterPro"/>
</dbReference>
<keyword evidence="5" id="KW-1185">Reference proteome</keyword>
<keyword evidence="1" id="KW-0808">Transferase</keyword>
<dbReference type="Pfam" id="PF00583">
    <property type="entry name" value="Acetyltransf_1"/>
    <property type="match status" value="1"/>
</dbReference>
<dbReference type="PROSITE" id="PS51186">
    <property type="entry name" value="GNAT"/>
    <property type="match status" value="1"/>
</dbReference>
<dbReference type="SUPFAM" id="SSF55729">
    <property type="entry name" value="Acyl-CoA N-acyltransferases (Nat)"/>
    <property type="match status" value="1"/>
</dbReference>
<evidence type="ECO:0000256" key="2">
    <source>
        <dbReference type="ARBA" id="ARBA00023315"/>
    </source>
</evidence>
<keyword evidence="2" id="KW-0012">Acyltransferase</keyword>
<dbReference type="Gene3D" id="3.40.630.30">
    <property type="match status" value="1"/>
</dbReference>
<keyword evidence="4" id="KW-0687">Ribonucleoprotein</keyword>
<dbReference type="EMBL" id="QJJM01000002">
    <property type="protein sequence ID" value="PXW78635.1"/>
    <property type="molecule type" value="Genomic_DNA"/>
</dbReference>
<dbReference type="PANTHER" id="PTHR43877:SF2">
    <property type="entry name" value="AMINOALKYLPHOSPHONATE N-ACETYLTRANSFERASE-RELATED"/>
    <property type="match status" value="1"/>
</dbReference>
<keyword evidence="4" id="KW-0689">Ribosomal protein</keyword>
<dbReference type="CDD" id="cd04301">
    <property type="entry name" value="NAT_SF"/>
    <property type="match status" value="1"/>
</dbReference>
<gene>
    <name evidence="4" type="ORF">C7451_102308</name>
</gene>
<feature type="domain" description="N-acetyltransferase" evidence="3">
    <location>
        <begin position="1"/>
        <end position="147"/>
    </location>
</feature>
<evidence type="ECO:0000256" key="1">
    <source>
        <dbReference type="ARBA" id="ARBA00022679"/>
    </source>
</evidence>
<dbReference type="InterPro" id="IPR000182">
    <property type="entry name" value="GNAT_dom"/>
</dbReference>
<evidence type="ECO:0000313" key="4">
    <source>
        <dbReference type="EMBL" id="PXW78635.1"/>
    </source>
</evidence>
<proteinExistence type="predicted"/>
<dbReference type="PANTHER" id="PTHR43877">
    <property type="entry name" value="AMINOALKYLPHOSPHONATE N-ACETYLTRANSFERASE-RELATED-RELATED"/>
    <property type="match status" value="1"/>
</dbReference>
<sequence>MQIRQGTIADLDDLVLLFDRYRTFYGQQPDEDLARSFLLDRLRHLQSIIFIAFFEGQAIGFTQLFPSFSSGRAARTFILNDLYVAPEARGKGVGKALLAAAADYGKAVGAVRLTLSTAHDNGAAQSLYEGTGWIRETTFISYNLPLA</sequence>
<evidence type="ECO:0000313" key="5">
    <source>
        <dbReference type="Proteomes" id="UP000248014"/>
    </source>
</evidence>
<accession>A0A2V3VEZ1</accession>
<dbReference type="RefSeq" id="WP_208625134.1">
    <property type="nucleotide sequence ID" value="NZ_QJJM01000002.1"/>
</dbReference>
<protein>
    <submittedName>
        <fullName evidence="4">Ribosomal protein S18 acetylase RimI-like enzyme</fullName>
    </submittedName>
</protein>
<dbReference type="GO" id="GO:0005840">
    <property type="term" value="C:ribosome"/>
    <property type="evidence" value="ECO:0007669"/>
    <property type="project" value="UniProtKB-KW"/>
</dbReference>
<dbReference type="Proteomes" id="UP000248014">
    <property type="component" value="Unassembled WGS sequence"/>
</dbReference>
<organism evidence="4 5">
    <name type="scientific">Blastomonas natatoria</name>
    <dbReference type="NCBI Taxonomy" id="34015"/>
    <lineage>
        <taxon>Bacteria</taxon>
        <taxon>Pseudomonadati</taxon>
        <taxon>Pseudomonadota</taxon>
        <taxon>Alphaproteobacteria</taxon>
        <taxon>Sphingomonadales</taxon>
        <taxon>Sphingomonadaceae</taxon>
        <taxon>Blastomonas</taxon>
    </lineage>
</organism>
<dbReference type="AlphaFoldDB" id="A0A2V3VEZ1"/>
<comment type="caution">
    <text evidence="4">The sequence shown here is derived from an EMBL/GenBank/DDBJ whole genome shotgun (WGS) entry which is preliminary data.</text>
</comment>
<dbReference type="InterPro" id="IPR016181">
    <property type="entry name" value="Acyl_CoA_acyltransferase"/>
</dbReference>
<evidence type="ECO:0000259" key="3">
    <source>
        <dbReference type="PROSITE" id="PS51186"/>
    </source>
</evidence>